<organism evidence="1">
    <name type="scientific">marine sediment metagenome</name>
    <dbReference type="NCBI Taxonomy" id="412755"/>
    <lineage>
        <taxon>unclassified sequences</taxon>
        <taxon>metagenomes</taxon>
        <taxon>ecological metagenomes</taxon>
    </lineage>
</organism>
<dbReference type="AlphaFoldDB" id="X1UCQ8"/>
<accession>X1UCQ8</accession>
<dbReference type="EMBL" id="BARW01026102">
    <property type="protein sequence ID" value="GAJ15289.1"/>
    <property type="molecule type" value="Genomic_DNA"/>
</dbReference>
<comment type="caution">
    <text evidence="1">The sequence shown here is derived from an EMBL/GenBank/DDBJ whole genome shotgun (WGS) entry which is preliminary data.</text>
</comment>
<feature type="non-terminal residue" evidence="1">
    <location>
        <position position="184"/>
    </location>
</feature>
<protein>
    <submittedName>
        <fullName evidence="1">Uncharacterized protein</fullName>
    </submittedName>
</protein>
<evidence type="ECO:0000313" key="1">
    <source>
        <dbReference type="EMBL" id="GAJ15289.1"/>
    </source>
</evidence>
<proteinExistence type="predicted"/>
<reference evidence="1" key="1">
    <citation type="journal article" date="2014" name="Front. Microbiol.">
        <title>High frequency of phylogenetically diverse reductive dehalogenase-homologous genes in deep subseafloor sedimentary metagenomes.</title>
        <authorList>
            <person name="Kawai M."/>
            <person name="Futagami T."/>
            <person name="Toyoda A."/>
            <person name="Takaki Y."/>
            <person name="Nishi S."/>
            <person name="Hori S."/>
            <person name="Arai W."/>
            <person name="Tsubouchi T."/>
            <person name="Morono Y."/>
            <person name="Uchiyama I."/>
            <person name="Ito T."/>
            <person name="Fujiyama A."/>
            <person name="Inagaki F."/>
            <person name="Takami H."/>
        </authorList>
    </citation>
    <scope>NUCLEOTIDE SEQUENCE</scope>
    <source>
        <strain evidence="1">Expedition CK06-06</strain>
    </source>
</reference>
<sequence>MKIGHASYLPKSGGTLTGDLNIGAHRLRTTNLLLKEIDADTWTIRATDDAIYKHLRLAQLSFREKLIAFITGVSIEARPSVGNDLLFKAFKTGGVNEEVARLQGAADPYFQATLPMVLKPASAPETPVEGHFYYDNATKLLKFKDASAWRDVFSEAGFMIAQAHLTNITFEDTTPIAVMSLPAR</sequence>
<name>X1UCQ8_9ZZZZ</name>
<gene>
    <name evidence="1" type="ORF">S12H4_42625</name>
</gene>